<keyword evidence="6" id="KW-0325">Glycoprotein</keyword>
<dbReference type="InterPro" id="IPR051836">
    <property type="entry name" value="Kremen_rcpt"/>
</dbReference>
<dbReference type="KEGG" id="lgi:LOTGIDRAFT_170844"/>
<evidence type="ECO:0000256" key="4">
    <source>
        <dbReference type="ARBA" id="ARBA00022989"/>
    </source>
</evidence>
<gene>
    <name evidence="9" type="ORF">LOTGIDRAFT_170844</name>
</gene>
<reference evidence="9 10" key="1">
    <citation type="journal article" date="2013" name="Nature">
        <title>Insights into bilaterian evolution from three spiralian genomes.</title>
        <authorList>
            <person name="Simakov O."/>
            <person name="Marletaz F."/>
            <person name="Cho S.J."/>
            <person name="Edsinger-Gonzales E."/>
            <person name="Havlak P."/>
            <person name="Hellsten U."/>
            <person name="Kuo D.H."/>
            <person name="Larsson T."/>
            <person name="Lv J."/>
            <person name="Arendt D."/>
            <person name="Savage R."/>
            <person name="Osoegawa K."/>
            <person name="de Jong P."/>
            <person name="Grimwood J."/>
            <person name="Chapman J.A."/>
            <person name="Shapiro H."/>
            <person name="Aerts A."/>
            <person name="Otillar R.P."/>
            <person name="Terry A.Y."/>
            <person name="Boore J.L."/>
            <person name="Grigoriev I.V."/>
            <person name="Lindberg D.R."/>
            <person name="Seaver E.C."/>
            <person name="Weisblat D.A."/>
            <person name="Putnam N.H."/>
            <person name="Rokhsar D.S."/>
        </authorList>
    </citation>
    <scope>NUCLEOTIDE SEQUENCE [LARGE SCALE GENOMIC DNA]</scope>
</reference>
<evidence type="ECO:0000313" key="9">
    <source>
        <dbReference type="EMBL" id="ESP04344.1"/>
    </source>
</evidence>
<dbReference type="Proteomes" id="UP000030746">
    <property type="component" value="Unassembled WGS sequence"/>
</dbReference>
<dbReference type="Pfam" id="PF01822">
    <property type="entry name" value="WSC"/>
    <property type="match status" value="1"/>
</dbReference>
<proteinExistence type="predicted"/>
<dbReference type="SMART" id="SM00321">
    <property type="entry name" value="WSC"/>
    <property type="match status" value="1"/>
</dbReference>
<dbReference type="AlphaFoldDB" id="V4AJK8"/>
<sequence>MRLLQYIWMIGMIIGTVLSSSHEGYLYIGCYGNVFTGCKSNGIIQDINVEKCDKQCTGYVYIAIYNGKSCYCCNDDNFSISNKITASNCNKACPGDLQSLCGGTGAYKSYTSLYSRRNDKTISLETINIYTTTTQIMEISTKIETQTTTILPSPITTTHIVPCPSSANVETLTKTQMMEISTKIETQTTTILPSPITTTHIVPCPSPTQLQLCPTPAISVSSMVFSLNATKPIVSTKNVDGLTVQKSKACFIFKIT</sequence>
<evidence type="ECO:0000256" key="2">
    <source>
        <dbReference type="ARBA" id="ARBA00022692"/>
    </source>
</evidence>
<dbReference type="InterPro" id="IPR002889">
    <property type="entry name" value="WSC_carb-bd"/>
</dbReference>
<evidence type="ECO:0000259" key="8">
    <source>
        <dbReference type="PROSITE" id="PS51212"/>
    </source>
</evidence>
<dbReference type="GO" id="GO:0005886">
    <property type="term" value="C:plasma membrane"/>
    <property type="evidence" value="ECO:0007669"/>
    <property type="project" value="TreeGrafter"/>
</dbReference>
<keyword evidence="2" id="KW-0812">Transmembrane</keyword>
<name>V4AJK8_LOTGI</name>
<dbReference type="OrthoDB" id="10043391at2759"/>
<dbReference type="OMA" id="ANCNIAC"/>
<keyword evidence="5" id="KW-0472">Membrane</keyword>
<dbReference type="EMBL" id="KB199780">
    <property type="protein sequence ID" value="ESP04344.1"/>
    <property type="molecule type" value="Genomic_DNA"/>
</dbReference>
<protein>
    <recommendedName>
        <fullName evidence="8">WSC domain-containing protein</fullName>
    </recommendedName>
</protein>
<feature type="chain" id="PRO_5004716721" description="WSC domain-containing protein" evidence="7">
    <location>
        <begin position="20"/>
        <end position="256"/>
    </location>
</feature>
<feature type="signal peptide" evidence="7">
    <location>
        <begin position="1"/>
        <end position="19"/>
    </location>
</feature>
<keyword evidence="4" id="KW-1133">Transmembrane helix</keyword>
<evidence type="ECO:0000256" key="7">
    <source>
        <dbReference type="SAM" id="SignalP"/>
    </source>
</evidence>
<feature type="domain" description="WSC" evidence="8">
    <location>
        <begin position="24"/>
        <end position="113"/>
    </location>
</feature>
<accession>V4AJK8</accession>
<comment type="subcellular location">
    <subcellularLocation>
        <location evidence="1">Membrane</location>
        <topology evidence="1">Single-pass membrane protein</topology>
    </subcellularLocation>
</comment>
<keyword evidence="10" id="KW-1185">Reference proteome</keyword>
<evidence type="ECO:0000256" key="3">
    <source>
        <dbReference type="ARBA" id="ARBA00022729"/>
    </source>
</evidence>
<dbReference type="GeneID" id="20241572"/>
<dbReference type="HOGENOM" id="CLU_1086981_0_0_1"/>
<dbReference type="RefSeq" id="XP_009044947.1">
    <property type="nucleotide sequence ID" value="XM_009046699.1"/>
</dbReference>
<evidence type="ECO:0000256" key="5">
    <source>
        <dbReference type="ARBA" id="ARBA00023136"/>
    </source>
</evidence>
<dbReference type="PROSITE" id="PS51212">
    <property type="entry name" value="WSC"/>
    <property type="match status" value="1"/>
</dbReference>
<evidence type="ECO:0000256" key="6">
    <source>
        <dbReference type="ARBA" id="ARBA00023180"/>
    </source>
</evidence>
<organism evidence="9 10">
    <name type="scientific">Lottia gigantea</name>
    <name type="common">Giant owl limpet</name>
    <dbReference type="NCBI Taxonomy" id="225164"/>
    <lineage>
        <taxon>Eukaryota</taxon>
        <taxon>Metazoa</taxon>
        <taxon>Spiralia</taxon>
        <taxon>Lophotrochozoa</taxon>
        <taxon>Mollusca</taxon>
        <taxon>Gastropoda</taxon>
        <taxon>Patellogastropoda</taxon>
        <taxon>Lottioidea</taxon>
        <taxon>Lottiidae</taxon>
        <taxon>Lottia</taxon>
    </lineage>
</organism>
<keyword evidence="3 7" id="KW-0732">Signal</keyword>
<dbReference type="PANTHER" id="PTHR24269">
    <property type="entry name" value="KREMEN PROTEIN"/>
    <property type="match status" value="1"/>
</dbReference>
<evidence type="ECO:0000256" key="1">
    <source>
        <dbReference type="ARBA" id="ARBA00004167"/>
    </source>
</evidence>
<dbReference type="CTD" id="20241572"/>
<dbReference type="PANTHER" id="PTHR24269:SF16">
    <property type="entry name" value="PROTEIN SLG1"/>
    <property type="match status" value="1"/>
</dbReference>
<evidence type="ECO:0000313" key="10">
    <source>
        <dbReference type="Proteomes" id="UP000030746"/>
    </source>
</evidence>